<sequence>MSTPTIQIGSIVTPVSPIAATYSDGHYKGSGLTIHTGARYEVAGFEGPFVHLTSLKPDAPNVTCQLADVELW</sequence>
<keyword evidence="2" id="KW-1185">Reference proteome</keyword>
<comment type="caution">
    <text evidence="1">The sequence shown here is derived from an EMBL/GenBank/DDBJ whole genome shotgun (WGS) entry which is preliminary data.</text>
</comment>
<organism evidence="1 2">
    <name type="scientific">Prosthecobacter dejongeii</name>
    <dbReference type="NCBI Taxonomy" id="48465"/>
    <lineage>
        <taxon>Bacteria</taxon>
        <taxon>Pseudomonadati</taxon>
        <taxon>Verrucomicrobiota</taxon>
        <taxon>Verrucomicrobiia</taxon>
        <taxon>Verrucomicrobiales</taxon>
        <taxon>Verrucomicrobiaceae</taxon>
        <taxon>Prosthecobacter</taxon>
    </lineage>
</organism>
<dbReference type="RefSeq" id="WP_184206723.1">
    <property type="nucleotide sequence ID" value="NZ_JACHIF010000002.1"/>
</dbReference>
<evidence type="ECO:0000313" key="2">
    <source>
        <dbReference type="Proteomes" id="UP000534294"/>
    </source>
</evidence>
<reference evidence="1 2" key="1">
    <citation type="submission" date="2020-08" db="EMBL/GenBank/DDBJ databases">
        <title>Genomic Encyclopedia of Type Strains, Phase IV (KMG-IV): sequencing the most valuable type-strain genomes for metagenomic binning, comparative biology and taxonomic classification.</title>
        <authorList>
            <person name="Goeker M."/>
        </authorList>
    </citation>
    <scope>NUCLEOTIDE SEQUENCE [LARGE SCALE GENOMIC DNA]</scope>
    <source>
        <strain evidence="1 2">DSM 12251</strain>
    </source>
</reference>
<proteinExistence type="predicted"/>
<dbReference type="Proteomes" id="UP000534294">
    <property type="component" value="Unassembled WGS sequence"/>
</dbReference>
<name>A0A7W7YJE8_9BACT</name>
<accession>A0A7W7YJE8</accession>
<gene>
    <name evidence="1" type="ORF">HNQ64_001379</name>
</gene>
<dbReference type="EMBL" id="JACHIF010000002">
    <property type="protein sequence ID" value="MBB5037137.1"/>
    <property type="molecule type" value="Genomic_DNA"/>
</dbReference>
<evidence type="ECO:0000313" key="1">
    <source>
        <dbReference type="EMBL" id="MBB5037137.1"/>
    </source>
</evidence>
<dbReference type="AlphaFoldDB" id="A0A7W7YJE8"/>
<protein>
    <submittedName>
        <fullName evidence="1">Uncharacterized protein</fullName>
    </submittedName>
</protein>